<accession>A0AAN6WUV2</accession>
<dbReference type="SUPFAM" id="SSF57701">
    <property type="entry name" value="Zn2/Cys6 DNA-binding domain"/>
    <property type="match status" value="1"/>
</dbReference>
<dbReference type="Proteomes" id="UP001302126">
    <property type="component" value="Unassembled WGS sequence"/>
</dbReference>
<protein>
    <recommendedName>
        <fullName evidence="3">Zn(2)-C6 fungal-type domain-containing protein</fullName>
    </recommendedName>
</protein>
<keyword evidence="1" id="KW-0539">Nucleus</keyword>
<comment type="caution">
    <text evidence="4">The sequence shown here is derived from an EMBL/GenBank/DDBJ whole genome shotgun (WGS) entry which is preliminary data.</text>
</comment>
<feature type="compositionally biased region" description="Low complexity" evidence="2">
    <location>
        <begin position="61"/>
        <end position="94"/>
    </location>
</feature>
<feature type="domain" description="Zn(2)-C6 fungal-type" evidence="3">
    <location>
        <begin position="12"/>
        <end position="42"/>
    </location>
</feature>
<dbReference type="PROSITE" id="PS50048">
    <property type="entry name" value="ZN2_CY6_FUNGAL_2"/>
    <property type="match status" value="1"/>
</dbReference>
<dbReference type="SMART" id="SM00066">
    <property type="entry name" value="GAL4"/>
    <property type="match status" value="1"/>
</dbReference>
<dbReference type="PANTHER" id="PTHR47784:SF4">
    <property type="entry name" value="ZN(II)2CYS6 TRANSCRIPTION FACTOR (EUROFUNG)"/>
    <property type="match status" value="1"/>
</dbReference>
<dbReference type="InterPro" id="IPR001138">
    <property type="entry name" value="Zn2Cys6_DnaBD"/>
</dbReference>
<dbReference type="GO" id="GO:0001228">
    <property type="term" value="F:DNA-binding transcription activator activity, RNA polymerase II-specific"/>
    <property type="evidence" value="ECO:0007669"/>
    <property type="project" value="TreeGrafter"/>
</dbReference>
<dbReference type="AlphaFoldDB" id="A0AAN6WUV2"/>
<reference evidence="4" key="2">
    <citation type="submission" date="2023-05" db="EMBL/GenBank/DDBJ databases">
        <authorList>
            <consortium name="Lawrence Berkeley National Laboratory"/>
            <person name="Steindorff A."/>
            <person name="Hensen N."/>
            <person name="Bonometti L."/>
            <person name="Westerberg I."/>
            <person name="Brannstrom I.O."/>
            <person name="Guillou S."/>
            <person name="Cros-Aarteil S."/>
            <person name="Calhoun S."/>
            <person name="Haridas S."/>
            <person name="Kuo A."/>
            <person name="Mondo S."/>
            <person name="Pangilinan J."/>
            <person name="Riley R."/>
            <person name="Labutti K."/>
            <person name="Andreopoulos B."/>
            <person name="Lipzen A."/>
            <person name="Chen C."/>
            <person name="Yanf M."/>
            <person name="Daum C."/>
            <person name="Ng V."/>
            <person name="Clum A."/>
            <person name="Ohm R."/>
            <person name="Martin F."/>
            <person name="Silar P."/>
            <person name="Natvig D."/>
            <person name="Lalanne C."/>
            <person name="Gautier V."/>
            <person name="Ament-Velasquez S.L."/>
            <person name="Kruys A."/>
            <person name="Hutchinson M.I."/>
            <person name="Powell A.J."/>
            <person name="Barry K."/>
            <person name="Miller A.N."/>
            <person name="Grigoriev I.V."/>
            <person name="Debuchy R."/>
            <person name="Gladieux P."/>
            <person name="Thoren M.H."/>
            <person name="Johannesson H."/>
        </authorList>
    </citation>
    <scope>NUCLEOTIDE SEQUENCE</scope>
    <source>
        <strain evidence="4">PSN309</strain>
    </source>
</reference>
<gene>
    <name evidence="4" type="ORF">QBC35DRAFT_408084</name>
</gene>
<evidence type="ECO:0000256" key="1">
    <source>
        <dbReference type="ARBA" id="ARBA00023242"/>
    </source>
</evidence>
<dbReference type="EMBL" id="MU864386">
    <property type="protein sequence ID" value="KAK4188640.1"/>
    <property type="molecule type" value="Genomic_DNA"/>
</dbReference>
<evidence type="ECO:0000313" key="4">
    <source>
        <dbReference type="EMBL" id="KAK4188640.1"/>
    </source>
</evidence>
<keyword evidence="5" id="KW-1185">Reference proteome</keyword>
<evidence type="ECO:0000256" key="2">
    <source>
        <dbReference type="SAM" id="MobiDB-lite"/>
    </source>
</evidence>
<reference evidence="4" key="1">
    <citation type="journal article" date="2023" name="Mol. Phylogenet. Evol.">
        <title>Genome-scale phylogeny and comparative genomics of the fungal order Sordariales.</title>
        <authorList>
            <person name="Hensen N."/>
            <person name="Bonometti L."/>
            <person name="Westerberg I."/>
            <person name="Brannstrom I.O."/>
            <person name="Guillou S."/>
            <person name="Cros-Aarteil S."/>
            <person name="Calhoun S."/>
            <person name="Haridas S."/>
            <person name="Kuo A."/>
            <person name="Mondo S."/>
            <person name="Pangilinan J."/>
            <person name="Riley R."/>
            <person name="LaButti K."/>
            <person name="Andreopoulos B."/>
            <person name="Lipzen A."/>
            <person name="Chen C."/>
            <person name="Yan M."/>
            <person name="Daum C."/>
            <person name="Ng V."/>
            <person name="Clum A."/>
            <person name="Steindorff A."/>
            <person name="Ohm R.A."/>
            <person name="Martin F."/>
            <person name="Silar P."/>
            <person name="Natvig D.O."/>
            <person name="Lalanne C."/>
            <person name="Gautier V."/>
            <person name="Ament-Velasquez S.L."/>
            <person name="Kruys A."/>
            <person name="Hutchinson M.I."/>
            <person name="Powell A.J."/>
            <person name="Barry K."/>
            <person name="Miller A.N."/>
            <person name="Grigoriev I.V."/>
            <person name="Debuchy R."/>
            <person name="Gladieux P."/>
            <person name="Hiltunen Thoren M."/>
            <person name="Johannesson H."/>
        </authorList>
    </citation>
    <scope>NUCLEOTIDE SEQUENCE</scope>
    <source>
        <strain evidence="4">PSN309</strain>
    </source>
</reference>
<dbReference type="Pfam" id="PF00172">
    <property type="entry name" value="Zn_clus"/>
    <property type="match status" value="1"/>
</dbReference>
<sequence>MLRRSHRKSRQGCIQCKRRHVKCDEGRPACSLCTLSDRTCSFISDPPSDPLPLPRRAKPASHSGSSTVTSSISNSPSSHVHFSGSPSPAVTQPATSPPPTSALPMPSPNGSLNLTHTHLLIHLLSTHDLFDRSTPPEEYHPRILQGLQIADSGPYPYLTHALLAFSARHLAFLHPSNPIYPLEAVTLQTEAISLFNQTFQPFTPENSKDAVAIVLFSSILGHHLLADTLSSLSSLCSSPSSPGHDRPSPDTNKFDKFLQAWINCDNIHKGLKTVTVAAWPRLMASPMADILSSSRGFTSRDPKGNHCDSLLAMIDSSKTLGQEEQKEICQKVVRYLQIGVDAVLEEEQEPDHQHPLSNRHRMIFAWLLMVPSEFTSLLQTKQPESLVLLGHYALLLHYGRQMWQIGDAGKHVLELVLDNLAADWHRWLEWPRSVIYGEKDQAEMNPSR</sequence>
<proteinExistence type="predicted"/>
<evidence type="ECO:0000313" key="5">
    <source>
        <dbReference type="Proteomes" id="UP001302126"/>
    </source>
</evidence>
<dbReference type="Gene3D" id="4.10.240.10">
    <property type="entry name" value="Zn(2)-C6 fungal-type DNA-binding domain"/>
    <property type="match status" value="1"/>
</dbReference>
<dbReference type="InterPro" id="IPR053157">
    <property type="entry name" value="Sterol_Uptake_Regulator"/>
</dbReference>
<feature type="region of interest" description="Disordered" evidence="2">
    <location>
        <begin position="46"/>
        <end position="109"/>
    </location>
</feature>
<dbReference type="PROSITE" id="PS00463">
    <property type="entry name" value="ZN2_CY6_FUNGAL_1"/>
    <property type="match status" value="1"/>
</dbReference>
<name>A0AAN6WUV2_9PEZI</name>
<dbReference type="InterPro" id="IPR036864">
    <property type="entry name" value="Zn2-C6_fun-type_DNA-bd_sf"/>
</dbReference>
<dbReference type="PANTHER" id="PTHR47784">
    <property type="entry name" value="STEROL UPTAKE CONTROL PROTEIN 2"/>
    <property type="match status" value="1"/>
</dbReference>
<organism evidence="4 5">
    <name type="scientific">Podospora australis</name>
    <dbReference type="NCBI Taxonomy" id="1536484"/>
    <lineage>
        <taxon>Eukaryota</taxon>
        <taxon>Fungi</taxon>
        <taxon>Dikarya</taxon>
        <taxon>Ascomycota</taxon>
        <taxon>Pezizomycotina</taxon>
        <taxon>Sordariomycetes</taxon>
        <taxon>Sordariomycetidae</taxon>
        <taxon>Sordariales</taxon>
        <taxon>Podosporaceae</taxon>
        <taxon>Podospora</taxon>
    </lineage>
</organism>
<evidence type="ECO:0000259" key="3">
    <source>
        <dbReference type="PROSITE" id="PS50048"/>
    </source>
</evidence>
<feature type="compositionally biased region" description="Pro residues" evidence="2">
    <location>
        <begin position="95"/>
        <end position="107"/>
    </location>
</feature>
<dbReference type="GO" id="GO:0008270">
    <property type="term" value="F:zinc ion binding"/>
    <property type="evidence" value="ECO:0007669"/>
    <property type="project" value="InterPro"/>
</dbReference>
<dbReference type="CDD" id="cd00067">
    <property type="entry name" value="GAL4"/>
    <property type="match status" value="1"/>
</dbReference>